<dbReference type="GO" id="GO:0016114">
    <property type="term" value="P:terpenoid biosynthetic process"/>
    <property type="evidence" value="ECO:0007669"/>
    <property type="project" value="UniProtKB-UniRule"/>
</dbReference>
<reference evidence="7" key="1">
    <citation type="submission" date="2017-04" db="EMBL/GenBank/DDBJ databases">
        <title>Function of individual gut microbiota members based on whole genome sequencing of pure cultures obtained from chicken caecum.</title>
        <authorList>
            <person name="Medvecky M."/>
            <person name="Cejkova D."/>
            <person name="Polansky O."/>
            <person name="Karasova D."/>
            <person name="Kubasova T."/>
            <person name="Cizek A."/>
            <person name="Rychlik I."/>
        </authorList>
    </citation>
    <scope>NUCLEOTIDE SEQUENCE [LARGE SCALE GENOMIC DNA]</scope>
    <source>
        <strain evidence="7">An178</strain>
    </source>
</reference>
<dbReference type="PANTHER" id="PTHR30426">
    <property type="entry name" value="4-HYDROXY-3-METHYLBUT-2-ENYL DIPHOSPHATE REDUCTASE"/>
    <property type="match status" value="1"/>
</dbReference>
<keyword evidence="2 5" id="KW-0479">Metal-binding</keyword>
<evidence type="ECO:0000256" key="3">
    <source>
        <dbReference type="ARBA" id="ARBA00023004"/>
    </source>
</evidence>
<feature type="binding site" evidence="5">
    <location>
        <position position="85"/>
    </location>
    <ligand>
        <name>isopentenyl diphosphate</name>
        <dbReference type="ChEBI" id="CHEBI:128769"/>
    </ligand>
</feature>
<feature type="binding site" evidence="5">
    <location>
        <position position="273"/>
    </location>
    <ligand>
        <name>dimethylallyl diphosphate</name>
        <dbReference type="ChEBI" id="CHEBI:57623"/>
    </ligand>
</feature>
<comment type="pathway">
    <text evidence="5">Isoprenoid biosynthesis; dimethylallyl diphosphate biosynthesis; dimethylallyl diphosphate from (2E)-4-hydroxy-3-methylbutenyl diphosphate: step 1/1.</text>
</comment>
<sequence length="302" mass="34267">MKTFEIIKVDPQGYCGGVLQAIAIAKKTRLENPDSRITILGNLVHNQYVKKALSYDKLDTIEDKSKTRLELLDQIEEGIVIFTAHGISQDVRQKALNKGLKIIDASCPFVLQTQKIIQQKLSEGFVIFYIGKYRHPEAEAIYSTSNKIYLIEKEEDIPNGIQEPIFVTNQTTMSIFDIQFLFDAIKQAYPEAEFHDEICNATRIRQQAILDLKDKNIDTLIVVGDPSSNNTKQLANIGKKAEIKQVIRINDVNELNVDDLHEARRIAITSGASTPTYLTNQVIEYLENYPCQKPEIKIQDIL</sequence>
<feature type="binding site" evidence="5">
    <location>
        <position position="230"/>
    </location>
    <ligand>
        <name>isopentenyl diphosphate</name>
        <dbReference type="ChEBI" id="CHEBI:128769"/>
    </ligand>
</feature>
<feature type="binding site" evidence="5">
    <location>
        <position position="15"/>
    </location>
    <ligand>
        <name>[4Fe-4S] cluster</name>
        <dbReference type="ChEBI" id="CHEBI:49883"/>
    </ligand>
</feature>
<keyword evidence="7" id="KW-1185">Reference proteome</keyword>
<dbReference type="GO" id="GO:0019288">
    <property type="term" value="P:isopentenyl diphosphate biosynthetic process, methylerythritol 4-phosphate pathway"/>
    <property type="evidence" value="ECO:0007669"/>
    <property type="project" value="UniProtKB-UniRule"/>
</dbReference>
<feature type="binding site" evidence="5">
    <location>
        <position position="230"/>
    </location>
    <ligand>
        <name>(2E)-4-hydroxy-3-methylbut-2-enyl diphosphate</name>
        <dbReference type="ChEBI" id="CHEBI:128753"/>
    </ligand>
</feature>
<dbReference type="CDD" id="cd13944">
    <property type="entry name" value="lytB_ispH"/>
    <property type="match status" value="1"/>
</dbReference>
<feature type="binding site" evidence="5">
    <location>
        <position position="171"/>
    </location>
    <ligand>
        <name>(2E)-4-hydroxy-3-methylbut-2-enyl diphosphate</name>
        <dbReference type="ChEBI" id="CHEBI:128753"/>
    </ligand>
</feature>
<keyword evidence="5" id="KW-0560">Oxidoreductase</keyword>
<evidence type="ECO:0000256" key="4">
    <source>
        <dbReference type="ARBA" id="ARBA00023014"/>
    </source>
</evidence>
<feature type="binding site" evidence="5">
    <location>
        <position position="199"/>
    </location>
    <ligand>
        <name>[4Fe-4S] cluster</name>
        <dbReference type="ChEBI" id="CHEBI:49883"/>
    </ligand>
</feature>
<keyword evidence="1 5" id="KW-0004">4Fe-4S</keyword>
<comment type="similarity">
    <text evidence="5">Belongs to the IspH family.</text>
</comment>
<dbReference type="GO" id="GO:0046872">
    <property type="term" value="F:metal ion binding"/>
    <property type="evidence" value="ECO:0007669"/>
    <property type="project" value="UniProtKB-KW"/>
</dbReference>
<feature type="binding site" evidence="5">
    <location>
        <position position="45"/>
    </location>
    <ligand>
        <name>isopentenyl diphosphate</name>
        <dbReference type="ChEBI" id="CHEBI:128769"/>
    </ligand>
</feature>
<dbReference type="AlphaFoldDB" id="A0A1Y4LYS7"/>
<feature type="binding site" evidence="5">
    <location>
        <position position="228"/>
    </location>
    <ligand>
        <name>isopentenyl diphosphate</name>
        <dbReference type="ChEBI" id="CHEBI:128769"/>
    </ligand>
</feature>
<evidence type="ECO:0000313" key="6">
    <source>
        <dbReference type="EMBL" id="OUP61746.1"/>
    </source>
</evidence>
<comment type="cofactor">
    <cofactor evidence="5">
        <name>[4Fe-4S] cluster</name>
        <dbReference type="ChEBI" id="CHEBI:49883"/>
    </cofactor>
    <text evidence="5">Binds 1 [4Fe-4S] cluster per subunit.</text>
</comment>
<dbReference type="Proteomes" id="UP000195447">
    <property type="component" value="Unassembled WGS sequence"/>
</dbReference>
<dbReference type="InterPro" id="IPR003451">
    <property type="entry name" value="LytB/IspH"/>
</dbReference>
<feature type="binding site" evidence="5">
    <location>
        <position position="85"/>
    </location>
    <ligand>
        <name>(2E)-4-hydroxy-3-methylbut-2-enyl diphosphate</name>
        <dbReference type="ChEBI" id="CHEBI:128753"/>
    </ligand>
</feature>
<evidence type="ECO:0000313" key="7">
    <source>
        <dbReference type="Proteomes" id="UP000195447"/>
    </source>
</evidence>
<feature type="binding site" evidence="5">
    <location>
        <position position="85"/>
    </location>
    <ligand>
        <name>dimethylallyl diphosphate</name>
        <dbReference type="ChEBI" id="CHEBI:57623"/>
    </ligand>
</feature>
<comment type="catalytic activity">
    <reaction evidence="5">
        <text>isopentenyl diphosphate + 2 oxidized [2Fe-2S]-[ferredoxin] + H2O = (2E)-4-hydroxy-3-methylbut-2-enyl diphosphate + 2 reduced [2Fe-2S]-[ferredoxin] + 2 H(+)</text>
        <dbReference type="Rhea" id="RHEA:24488"/>
        <dbReference type="Rhea" id="RHEA-COMP:10000"/>
        <dbReference type="Rhea" id="RHEA-COMP:10001"/>
        <dbReference type="ChEBI" id="CHEBI:15377"/>
        <dbReference type="ChEBI" id="CHEBI:15378"/>
        <dbReference type="ChEBI" id="CHEBI:33737"/>
        <dbReference type="ChEBI" id="CHEBI:33738"/>
        <dbReference type="ChEBI" id="CHEBI:128753"/>
        <dbReference type="ChEBI" id="CHEBI:128769"/>
        <dbReference type="EC" id="1.17.7.4"/>
    </reaction>
</comment>
<keyword evidence="3 5" id="KW-0408">Iron</keyword>
<feature type="active site" description="Proton donor" evidence="5">
    <location>
        <position position="137"/>
    </location>
</feature>
<feature type="binding site" evidence="5">
    <location>
        <position position="228"/>
    </location>
    <ligand>
        <name>(2E)-4-hydroxy-3-methylbut-2-enyl diphosphate</name>
        <dbReference type="ChEBI" id="CHEBI:128753"/>
    </ligand>
</feature>
<accession>A0A1Y4LYS7</accession>
<dbReference type="GO" id="GO:0051539">
    <property type="term" value="F:4 iron, 4 sulfur cluster binding"/>
    <property type="evidence" value="ECO:0007669"/>
    <property type="project" value="UniProtKB-UniRule"/>
</dbReference>
<dbReference type="PANTHER" id="PTHR30426:SF0">
    <property type="entry name" value="4-HYDROXY-3-METHYLBUT-2-ENYL DIPHOSPHATE REDUCTASE"/>
    <property type="match status" value="1"/>
</dbReference>
<keyword evidence="4 5" id="KW-0411">Iron-sulfur</keyword>
<dbReference type="GO" id="GO:0050992">
    <property type="term" value="P:dimethylallyl diphosphate biosynthetic process"/>
    <property type="evidence" value="ECO:0007669"/>
    <property type="project" value="UniProtKB-UniRule"/>
</dbReference>
<comment type="caution">
    <text evidence="5">Lacks conserved residue(s) required for the propagation of feature annotation.</text>
</comment>
<dbReference type="EC" id="1.17.7.4" evidence="5"/>
<feature type="binding site" evidence="5">
    <location>
        <position position="45"/>
    </location>
    <ligand>
        <name>(2E)-4-hydroxy-3-methylbut-2-enyl diphosphate</name>
        <dbReference type="ChEBI" id="CHEBI:128753"/>
    </ligand>
</feature>
<dbReference type="Gene3D" id="3.40.1010.20">
    <property type="entry name" value="4-hydroxy-3-methylbut-2-enyl diphosphate reductase, catalytic domain"/>
    <property type="match status" value="2"/>
</dbReference>
<comment type="caution">
    <text evidence="6">The sequence shown here is derived from an EMBL/GenBank/DDBJ whole genome shotgun (WGS) entry which is preliminary data.</text>
</comment>
<evidence type="ECO:0000256" key="1">
    <source>
        <dbReference type="ARBA" id="ARBA00022485"/>
    </source>
</evidence>
<proteinExistence type="inferred from homology"/>
<comment type="pathway">
    <text evidence="5">Isoprenoid biosynthesis; isopentenyl diphosphate biosynthesis via DXP pathway; isopentenyl diphosphate from 1-deoxy-D-xylulose 5-phosphate: step 6/6.</text>
</comment>
<evidence type="ECO:0000256" key="2">
    <source>
        <dbReference type="ARBA" id="ARBA00022723"/>
    </source>
</evidence>
<name>A0A1Y4LYS7_9FIRM</name>
<protein>
    <recommendedName>
        <fullName evidence="5">4-hydroxy-3-methylbut-2-enyl diphosphate reductase</fullName>
        <shortName evidence="5">HMBPP reductase</shortName>
        <ecNumber evidence="5">1.17.7.4</ecNumber>
    </recommendedName>
</protein>
<feature type="binding site" evidence="5">
    <location>
        <position position="273"/>
    </location>
    <ligand>
        <name>isopentenyl diphosphate</name>
        <dbReference type="ChEBI" id="CHEBI:128769"/>
    </ligand>
</feature>
<feature type="binding site" evidence="5">
    <location>
        <position position="228"/>
    </location>
    <ligand>
        <name>dimethylallyl diphosphate</name>
        <dbReference type="ChEBI" id="CHEBI:57623"/>
    </ligand>
</feature>
<comment type="catalytic activity">
    <reaction evidence="5">
        <text>dimethylallyl diphosphate + 2 oxidized [2Fe-2S]-[ferredoxin] + H2O = (2E)-4-hydroxy-3-methylbut-2-enyl diphosphate + 2 reduced [2Fe-2S]-[ferredoxin] + 2 H(+)</text>
        <dbReference type="Rhea" id="RHEA:24825"/>
        <dbReference type="Rhea" id="RHEA-COMP:10000"/>
        <dbReference type="Rhea" id="RHEA-COMP:10001"/>
        <dbReference type="ChEBI" id="CHEBI:15377"/>
        <dbReference type="ChEBI" id="CHEBI:15378"/>
        <dbReference type="ChEBI" id="CHEBI:33737"/>
        <dbReference type="ChEBI" id="CHEBI:33738"/>
        <dbReference type="ChEBI" id="CHEBI:57623"/>
        <dbReference type="ChEBI" id="CHEBI:128753"/>
        <dbReference type="EC" id="1.17.7.4"/>
    </reaction>
</comment>
<feature type="binding site" evidence="5">
    <location>
        <position position="230"/>
    </location>
    <ligand>
        <name>dimethylallyl diphosphate</name>
        <dbReference type="ChEBI" id="CHEBI:57623"/>
    </ligand>
</feature>
<organism evidence="6 7">
    <name type="scientific">Faecalitalea cylindroides</name>
    <dbReference type="NCBI Taxonomy" id="39483"/>
    <lineage>
        <taxon>Bacteria</taxon>
        <taxon>Bacillati</taxon>
        <taxon>Bacillota</taxon>
        <taxon>Erysipelotrichia</taxon>
        <taxon>Erysipelotrichales</taxon>
        <taxon>Erysipelotrichaceae</taxon>
        <taxon>Faecalitalea</taxon>
    </lineage>
</organism>
<dbReference type="NCBIfam" id="TIGR00216">
    <property type="entry name" value="ispH_lytB"/>
    <property type="match status" value="1"/>
</dbReference>
<feature type="binding site" evidence="5">
    <location>
        <position position="107"/>
    </location>
    <ligand>
        <name>[4Fe-4S] cluster</name>
        <dbReference type="ChEBI" id="CHEBI:49883"/>
    </ligand>
</feature>
<comment type="function">
    <text evidence="5">Catalyzes the conversion of 1-hydroxy-2-methyl-2-(E)-butenyl 4-diphosphate (HMBPP) into a mixture of isopentenyl diphosphate (IPP) and dimethylallyl diphosphate (DMAPP). Acts in the terminal step of the DOXP/MEP pathway for isoprenoid precursor biosynthesis.</text>
</comment>
<feature type="binding site" evidence="5">
    <location>
        <position position="135"/>
    </location>
    <ligand>
        <name>dimethylallyl diphosphate</name>
        <dbReference type="ChEBI" id="CHEBI:57623"/>
    </ligand>
</feature>
<dbReference type="HAMAP" id="MF_00191">
    <property type="entry name" value="IspH"/>
    <property type="match status" value="1"/>
</dbReference>
<evidence type="ECO:0000256" key="5">
    <source>
        <dbReference type="HAMAP-Rule" id="MF_00191"/>
    </source>
</evidence>
<gene>
    <name evidence="5" type="primary">ispH</name>
    <name evidence="6" type="ORF">B5F14_01960</name>
</gene>
<dbReference type="Gene3D" id="3.40.50.11270">
    <property type="match status" value="1"/>
</dbReference>
<dbReference type="GO" id="GO:0051745">
    <property type="term" value="F:4-hydroxy-3-methylbut-2-enyl diphosphate reductase activity"/>
    <property type="evidence" value="ECO:0007669"/>
    <property type="project" value="UniProtKB-UniRule"/>
</dbReference>
<dbReference type="Pfam" id="PF02401">
    <property type="entry name" value="LYTB"/>
    <property type="match status" value="1"/>
</dbReference>
<dbReference type="UniPathway" id="UPA00059">
    <property type="reaction ID" value="UER00105"/>
</dbReference>
<dbReference type="UniPathway" id="UPA00056">
    <property type="reaction ID" value="UER00097"/>
</dbReference>
<feature type="binding site" evidence="5">
    <location>
        <position position="135"/>
    </location>
    <ligand>
        <name>(2E)-4-hydroxy-3-methylbut-2-enyl diphosphate</name>
        <dbReference type="ChEBI" id="CHEBI:128753"/>
    </ligand>
</feature>
<feature type="binding site" evidence="5">
    <location>
        <position position="45"/>
    </location>
    <ligand>
        <name>dimethylallyl diphosphate</name>
        <dbReference type="ChEBI" id="CHEBI:57623"/>
    </ligand>
</feature>
<dbReference type="EMBL" id="NFKM01000002">
    <property type="protein sequence ID" value="OUP61746.1"/>
    <property type="molecule type" value="Genomic_DNA"/>
</dbReference>
<feature type="binding site" evidence="5">
    <location>
        <position position="135"/>
    </location>
    <ligand>
        <name>isopentenyl diphosphate</name>
        <dbReference type="ChEBI" id="CHEBI:128769"/>
    </ligand>
</feature>
<feature type="binding site" evidence="5">
    <location>
        <position position="273"/>
    </location>
    <ligand>
        <name>(2E)-4-hydroxy-3-methylbut-2-enyl diphosphate</name>
        <dbReference type="ChEBI" id="CHEBI:128753"/>
    </ligand>
</feature>
<keyword evidence="5" id="KW-0414">Isoprene biosynthesis</keyword>
<dbReference type="RefSeq" id="WP_087158187.1">
    <property type="nucleotide sequence ID" value="NZ_NFKM01000002.1"/>
</dbReference>